<dbReference type="PANTHER" id="PTHR21043">
    <property type="entry name" value="IOJAP SUPERFAMILY ORTHOLOG"/>
    <property type="match status" value="1"/>
</dbReference>
<evidence type="ECO:0000313" key="3">
    <source>
        <dbReference type="EMBL" id="MFK7161093.1"/>
    </source>
</evidence>
<dbReference type="HAMAP" id="MF_01477">
    <property type="entry name" value="Iojap_RsfS"/>
    <property type="match status" value="1"/>
</dbReference>
<accession>A0ABW8PXT3</accession>
<organism evidence="3 4">
    <name type="scientific">Marinospirillum alkalitolerans</name>
    <dbReference type="NCBI Taxonomy" id="3123374"/>
    <lineage>
        <taxon>Bacteria</taxon>
        <taxon>Pseudomonadati</taxon>
        <taxon>Pseudomonadota</taxon>
        <taxon>Gammaproteobacteria</taxon>
        <taxon>Oceanospirillales</taxon>
        <taxon>Oceanospirillaceae</taxon>
        <taxon>Marinospirillum</taxon>
    </lineage>
</organism>
<comment type="subunit">
    <text evidence="2">Interacts with ribosomal protein uL14 (rplN).</text>
</comment>
<dbReference type="InterPro" id="IPR043519">
    <property type="entry name" value="NT_sf"/>
</dbReference>
<dbReference type="NCBIfam" id="TIGR00090">
    <property type="entry name" value="rsfS_iojap_ybeB"/>
    <property type="match status" value="1"/>
</dbReference>
<name>A0ABW8PXT3_9GAMM</name>
<evidence type="ECO:0000256" key="1">
    <source>
        <dbReference type="ARBA" id="ARBA00010574"/>
    </source>
</evidence>
<dbReference type="RefSeq" id="WP_405339436.1">
    <property type="nucleotide sequence ID" value="NZ_JBANFI010000004.1"/>
</dbReference>
<dbReference type="InterPro" id="IPR004394">
    <property type="entry name" value="Iojap/RsfS/C7orf30"/>
</dbReference>
<sequence>MQQEVNPAPLDAAALTERVLQLLDDLKAKDPVVLDVTEQTSVTDRMVLVTGGSSRQVAALARHLVDELKKEQIHPLSVEGQDASDWVLVDLGDVLVHIMQQEARDYYALEKLWGELAPTAEQVAQG</sequence>
<proteinExistence type="inferred from homology"/>
<evidence type="ECO:0000256" key="2">
    <source>
        <dbReference type="HAMAP-Rule" id="MF_01477"/>
    </source>
</evidence>
<protein>
    <recommendedName>
        <fullName evidence="2">Ribosomal silencing factor RsfS</fullName>
    </recommendedName>
</protein>
<dbReference type="Proteomes" id="UP001621714">
    <property type="component" value="Unassembled WGS sequence"/>
</dbReference>
<comment type="similarity">
    <text evidence="1 2">Belongs to the Iojap/RsfS family.</text>
</comment>
<evidence type="ECO:0000313" key="4">
    <source>
        <dbReference type="Proteomes" id="UP001621714"/>
    </source>
</evidence>
<dbReference type="Gene3D" id="3.30.460.10">
    <property type="entry name" value="Beta Polymerase, domain 2"/>
    <property type="match status" value="1"/>
</dbReference>
<dbReference type="EMBL" id="JBANFI010000004">
    <property type="protein sequence ID" value="MFK7161093.1"/>
    <property type="molecule type" value="Genomic_DNA"/>
</dbReference>
<dbReference type="Pfam" id="PF02410">
    <property type="entry name" value="RsfS"/>
    <property type="match status" value="1"/>
</dbReference>
<comment type="subcellular location">
    <subcellularLocation>
        <location evidence="2">Cytoplasm</location>
    </subcellularLocation>
</comment>
<comment type="function">
    <text evidence="2">Functions as a ribosomal silencing factor. Interacts with ribosomal protein uL14 (rplN), blocking formation of intersubunit bridge B8. Prevents association of the 30S and 50S ribosomal subunits and the formation of functional ribosomes, thus repressing translation.</text>
</comment>
<dbReference type="PANTHER" id="PTHR21043:SF0">
    <property type="entry name" value="MITOCHONDRIAL ASSEMBLY OF RIBOSOMAL LARGE SUBUNIT PROTEIN 1"/>
    <property type="match status" value="1"/>
</dbReference>
<keyword evidence="2" id="KW-0963">Cytoplasm</keyword>
<keyword evidence="4" id="KW-1185">Reference proteome</keyword>
<keyword evidence="2" id="KW-0810">Translation regulation</keyword>
<reference evidence="3 4" key="1">
    <citation type="submission" date="2024-02" db="EMBL/GenBank/DDBJ databases">
        <title>Marinospirillum sp. MEB 164 isolated from Lonar lake sediment.</title>
        <authorList>
            <person name="Joshi A."/>
            <person name="Thite S."/>
        </authorList>
    </citation>
    <scope>NUCLEOTIDE SEQUENCE [LARGE SCALE GENOMIC DNA]</scope>
    <source>
        <strain evidence="3 4">MEB164</strain>
    </source>
</reference>
<comment type="caution">
    <text evidence="3">The sequence shown here is derived from an EMBL/GenBank/DDBJ whole genome shotgun (WGS) entry which is preliminary data.</text>
</comment>
<gene>
    <name evidence="2 3" type="primary">rsfS</name>
    <name evidence="3" type="ORF">V6U78_08600</name>
</gene>
<keyword evidence="2" id="KW-0678">Repressor</keyword>
<dbReference type="SUPFAM" id="SSF81301">
    <property type="entry name" value="Nucleotidyltransferase"/>
    <property type="match status" value="1"/>
</dbReference>